<keyword evidence="8" id="KW-0418">Kinase</keyword>
<keyword evidence="6 14" id="KW-0812">Transmembrane</keyword>
<feature type="domain" description="Tyrosine-protein kinase G-rich" evidence="17">
    <location>
        <begin position="385"/>
        <end position="465"/>
    </location>
</feature>
<comment type="subcellular location">
    <subcellularLocation>
        <location evidence="1">Cell inner membrane</location>
        <topology evidence="1">Multi-pass membrane protein</topology>
    </subcellularLocation>
</comment>
<gene>
    <name evidence="18" type="ORF">AAIR29_07975</name>
</gene>
<dbReference type="InterPro" id="IPR050445">
    <property type="entry name" value="Bact_polysacc_biosynth/exp"/>
</dbReference>
<evidence type="ECO:0000256" key="14">
    <source>
        <dbReference type="SAM" id="Phobius"/>
    </source>
</evidence>
<keyword evidence="3" id="KW-1003">Cell membrane</keyword>
<evidence type="ECO:0000256" key="5">
    <source>
        <dbReference type="ARBA" id="ARBA00022679"/>
    </source>
</evidence>
<evidence type="ECO:0000256" key="8">
    <source>
        <dbReference type="ARBA" id="ARBA00022777"/>
    </source>
</evidence>
<dbReference type="EC" id="2.7.10.2" evidence="18"/>
<keyword evidence="11 14" id="KW-0472">Membrane</keyword>
<dbReference type="NCBIfam" id="TIGR01007">
    <property type="entry name" value="eps_fam"/>
    <property type="match status" value="1"/>
</dbReference>
<keyword evidence="7" id="KW-0547">Nucleotide-binding</keyword>
<dbReference type="PANTHER" id="PTHR32309">
    <property type="entry name" value="TYROSINE-PROTEIN KINASE"/>
    <property type="match status" value="1"/>
</dbReference>
<dbReference type="InterPro" id="IPR003856">
    <property type="entry name" value="LPS_length_determ_N"/>
</dbReference>
<dbReference type="Pfam" id="PF13807">
    <property type="entry name" value="GNVR"/>
    <property type="match status" value="1"/>
</dbReference>
<dbReference type="InterPro" id="IPR032807">
    <property type="entry name" value="GNVR"/>
</dbReference>
<evidence type="ECO:0000256" key="7">
    <source>
        <dbReference type="ARBA" id="ARBA00022741"/>
    </source>
</evidence>
<comment type="caution">
    <text evidence="18">The sequence shown here is derived from an EMBL/GenBank/DDBJ whole genome shotgun (WGS) entry which is preliminary data.</text>
</comment>
<evidence type="ECO:0000256" key="3">
    <source>
        <dbReference type="ARBA" id="ARBA00022475"/>
    </source>
</evidence>
<feature type="domain" description="AAA" evidence="16">
    <location>
        <begin position="543"/>
        <end position="702"/>
    </location>
</feature>
<feature type="transmembrane region" description="Helical" evidence="14">
    <location>
        <begin position="35"/>
        <end position="53"/>
    </location>
</feature>
<feature type="domain" description="Polysaccharide chain length determinant N-terminal" evidence="15">
    <location>
        <begin position="19"/>
        <end position="111"/>
    </location>
</feature>
<evidence type="ECO:0000256" key="2">
    <source>
        <dbReference type="ARBA" id="ARBA00008883"/>
    </source>
</evidence>
<keyword evidence="5 18" id="KW-0808">Transferase</keyword>
<dbReference type="InterPro" id="IPR025669">
    <property type="entry name" value="AAA_dom"/>
</dbReference>
<keyword evidence="19" id="KW-1185">Reference proteome</keyword>
<dbReference type="EMBL" id="JBDGHN010000002">
    <property type="protein sequence ID" value="MEN2751569.1"/>
    <property type="molecule type" value="Genomic_DNA"/>
</dbReference>
<evidence type="ECO:0000259" key="16">
    <source>
        <dbReference type="Pfam" id="PF13614"/>
    </source>
</evidence>
<dbReference type="Proteomes" id="UP001461960">
    <property type="component" value="Unassembled WGS sequence"/>
</dbReference>
<evidence type="ECO:0000259" key="15">
    <source>
        <dbReference type="Pfam" id="PF02706"/>
    </source>
</evidence>
<evidence type="ECO:0000256" key="12">
    <source>
        <dbReference type="ARBA" id="ARBA00023137"/>
    </source>
</evidence>
<dbReference type="PANTHER" id="PTHR32309:SF32">
    <property type="entry name" value="TYROSINE-PROTEIN KINASE ETK-RELATED"/>
    <property type="match status" value="1"/>
</dbReference>
<dbReference type="CDD" id="cd05387">
    <property type="entry name" value="BY-kinase"/>
    <property type="match status" value="1"/>
</dbReference>
<dbReference type="Gene3D" id="3.40.50.300">
    <property type="entry name" value="P-loop containing nucleotide triphosphate hydrolases"/>
    <property type="match status" value="1"/>
</dbReference>
<evidence type="ECO:0000256" key="1">
    <source>
        <dbReference type="ARBA" id="ARBA00004429"/>
    </source>
</evidence>
<evidence type="ECO:0000259" key="17">
    <source>
        <dbReference type="Pfam" id="PF13807"/>
    </source>
</evidence>
<dbReference type="SUPFAM" id="SSF52540">
    <property type="entry name" value="P-loop containing nucleoside triphosphate hydrolases"/>
    <property type="match status" value="1"/>
</dbReference>
<comment type="similarity">
    <text evidence="2">Belongs to the etk/wzc family.</text>
</comment>
<evidence type="ECO:0000256" key="6">
    <source>
        <dbReference type="ARBA" id="ARBA00022692"/>
    </source>
</evidence>
<dbReference type="Pfam" id="PF02706">
    <property type="entry name" value="Wzz"/>
    <property type="match status" value="1"/>
</dbReference>
<keyword evidence="10 14" id="KW-1133">Transmembrane helix</keyword>
<sequence length="735" mass="81664">MKTDSQKLSTSGNDRDNKEIDLSSLLGSLLRGWKILLFFTLLGLIAGIIYTRYVNPTFQSDALVQIDANPQGVSALGENISNLVGSGSSQSQEEAELIKSRMVLKPVVDSLHLQIRLKNPEINAIDRIVEDRIDTPVHSEEGVSLQTETGEVRVSQFDVSEEYLDQSFTLSRSDTGFVLSRGADTFKGQLNQPHQFKGTRGSIDITVEDLPTNGQSIDITKQSLKITTDAINGNLTVEETGNMTGLIQLSMTGPDQQQTTLILNEIVMSYVNQNKARSSEETTKTLDFMETQIPVLKQKLEESEAAFNEFRKRYGTIDVAQEAQLLLAEESRIDGQLSDLKLQQAELSTYYTNEHPLVVQINDQLRVLNNRKQEINNTVAGLPEIQREFLKLSEDVDINREIYLTMLTNYEQLKIVKAGQIGYARIVDLPVSTYNPIAPKDKLVILLTTVLGALIGALIVLLRSAMRNVVRDPETVESNTGVPVIATVPRSKALKRLGKNKRVTNKLLSYSDHNSATYESIKSLRTYLMFGMPSVAKTNQRSRIIVVTGESPNVGKSFIVANLAEVFAQLDKKVLVIDADMRLGSLHNVFNMEQDTGLTDYFTEEQSTAVSITHPTNIDNLDFISRGHNARNPSSMLASEKFSGLMNELAAHYDYIIIDTPPVLAATDAVLLSKYADQVVMVTRHNDSSEGQLNYAVKQMNKANIEVDGIIINDLQQGILSKNSYHYTYTYGNAQ</sequence>
<evidence type="ECO:0000313" key="18">
    <source>
        <dbReference type="EMBL" id="MEN2751569.1"/>
    </source>
</evidence>
<protein>
    <submittedName>
        <fullName evidence="18">Polysaccharide biosynthesis tyrosine autokinase</fullName>
        <ecNumber evidence="18">2.7.10.2</ecNumber>
    </submittedName>
</protein>
<keyword evidence="9" id="KW-0067">ATP-binding</keyword>
<dbReference type="InterPro" id="IPR005702">
    <property type="entry name" value="Wzc-like_C"/>
</dbReference>
<comment type="catalytic activity">
    <reaction evidence="13">
        <text>L-tyrosyl-[protein] + ATP = O-phospho-L-tyrosyl-[protein] + ADP + H(+)</text>
        <dbReference type="Rhea" id="RHEA:10596"/>
        <dbReference type="Rhea" id="RHEA-COMP:10136"/>
        <dbReference type="Rhea" id="RHEA-COMP:20101"/>
        <dbReference type="ChEBI" id="CHEBI:15378"/>
        <dbReference type="ChEBI" id="CHEBI:30616"/>
        <dbReference type="ChEBI" id="CHEBI:46858"/>
        <dbReference type="ChEBI" id="CHEBI:61978"/>
        <dbReference type="ChEBI" id="CHEBI:456216"/>
    </reaction>
</comment>
<proteinExistence type="inferred from homology"/>
<evidence type="ECO:0000256" key="11">
    <source>
        <dbReference type="ARBA" id="ARBA00023136"/>
    </source>
</evidence>
<evidence type="ECO:0000256" key="9">
    <source>
        <dbReference type="ARBA" id="ARBA00022840"/>
    </source>
</evidence>
<keyword evidence="12" id="KW-0829">Tyrosine-protein kinase</keyword>
<organism evidence="18 19">
    <name type="scientific">Psychrobacter saeujeotis</name>
    <dbReference type="NCBI Taxonomy" id="3143436"/>
    <lineage>
        <taxon>Bacteria</taxon>
        <taxon>Pseudomonadati</taxon>
        <taxon>Pseudomonadota</taxon>
        <taxon>Gammaproteobacteria</taxon>
        <taxon>Moraxellales</taxon>
        <taxon>Moraxellaceae</taxon>
        <taxon>Psychrobacter</taxon>
    </lineage>
</organism>
<dbReference type="InterPro" id="IPR027417">
    <property type="entry name" value="P-loop_NTPase"/>
</dbReference>
<reference evidence="18 19" key="1">
    <citation type="submission" date="2024-05" db="EMBL/GenBank/DDBJ databases">
        <authorList>
            <person name="Kim H.-Y."/>
            <person name="Kim E."/>
            <person name="Cai Y."/>
            <person name="Yang S.-M."/>
            <person name="Lee W."/>
        </authorList>
    </citation>
    <scope>NUCLEOTIDE SEQUENCE [LARGE SCALE GENOMIC DNA]</scope>
    <source>
        <strain evidence="18 19">FBL11</strain>
    </source>
</reference>
<evidence type="ECO:0000256" key="10">
    <source>
        <dbReference type="ARBA" id="ARBA00022989"/>
    </source>
</evidence>
<feature type="transmembrane region" description="Helical" evidence="14">
    <location>
        <begin position="443"/>
        <end position="462"/>
    </location>
</feature>
<evidence type="ECO:0000256" key="13">
    <source>
        <dbReference type="ARBA" id="ARBA00053015"/>
    </source>
</evidence>
<name>A0ABU9X835_9GAMM</name>
<dbReference type="Pfam" id="PF13614">
    <property type="entry name" value="AAA_31"/>
    <property type="match status" value="1"/>
</dbReference>
<evidence type="ECO:0000313" key="19">
    <source>
        <dbReference type="Proteomes" id="UP001461960"/>
    </source>
</evidence>
<dbReference type="GO" id="GO:0004715">
    <property type="term" value="F:non-membrane spanning protein tyrosine kinase activity"/>
    <property type="evidence" value="ECO:0007669"/>
    <property type="project" value="UniProtKB-EC"/>
</dbReference>
<accession>A0ABU9X835</accession>
<keyword evidence="4" id="KW-0997">Cell inner membrane</keyword>
<evidence type="ECO:0000256" key="4">
    <source>
        <dbReference type="ARBA" id="ARBA00022519"/>
    </source>
</evidence>